<evidence type="ECO:0000256" key="6">
    <source>
        <dbReference type="ARBA" id="ARBA00022884"/>
    </source>
</evidence>
<dbReference type="EC" id="2.1.1.216" evidence="7 8"/>
<comment type="similarity">
    <text evidence="8 9">Belongs to the class I-like SAM-binding methyltransferase superfamily. Trm1 family.</text>
</comment>
<dbReference type="InterPro" id="IPR029063">
    <property type="entry name" value="SAM-dependent_MTases_sf"/>
</dbReference>
<dbReference type="Gene3D" id="3.30.56.70">
    <property type="entry name" value="N2,N2-dimethylguanosine tRNA methyltransferase, C-terminal domain"/>
    <property type="match status" value="1"/>
</dbReference>
<feature type="binding site" evidence="8">
    <location>
        <position position="240"/>
    </location>
    <ligand>
        <name>Zn(2+)</name>
        <dbReference type="ChEBI" id="CHEBI:29105"/>
    </ligand>
</feature>
<evidence type="ECO:0000256" key="8">
    <source>
        <dbReference type="HAMAP-Rule" id="MF_00290"/>
    </source>
</evidence>
<evidence type="ECO:0000256" key="3">
    <source>
        <dbReference type="ARBA" id="ARBA00022679"/>
    </source>
</evidence>
<feature type="binding site" evidence="8">
    <location>
        <position position="237"/>
    </location>
    <ligand>
        <name>Zn(2+)</name>
        <dbReference type="ChEBI" id="CHEBI:29105"/>
    </ligand>
</feature>
<comment type="function">
    <text evidence="8">Dimethylates a single guanine residue at position 26 of a number of tRNAs using S-adenosyl-L-methionine as donor of the methyl groups.</text>
</comment>
<evidence type="ECO:0000256" key="4">
    <source>
        <dbReference type="ARBA" id="ARBA00022691"/>
    </source>
</evidence>
<keyword evidence="8" id="KW-0862">Zinc</keyword>
<dbReference type="GO" id="GO:0046872">
    <property type="term" value="F:metal ion binding"/>
    <property type="evidence" value="ECO:0007669"/>
    <property type="project" value="UniProtKB-KW"/>
</dbReference>
<dbReference type="GO" id="GO:0160104">
    <property type="term" value="F:tRNA (guanine(26)-N2)-dimethyltransferase activity"/>
    <property type="evidence" value="ECO:0007669"/>
    <property type="project" value="UniProtKB-UniRule"/>
</dbReference>
<dbReference type="EMBL" id="JAWDKA010000008">
    <property type="protein sequence ID" value="MDV0442246.1"/>
    <property type="molecule type" value="Genomic_DNA"/>
</dbReference>
<evidence type="ECO:0000313" key="10">
    <source>
        <dbReference type="EMBL" id="MDV0442246.1"/>
    </source>
</evidence>
<dbReference type="AlphaFoldDB" id="A0AAE4MDP7"/>
<comment type="catalytic activity">
    <reaction evidence="8">
        <text>guanosine(26) in tRNA + 2 S-adenosyl-L-methionine = N(2)-dimethylguanosine(26) in tRNA + 2 S-adenosyl-L-homocysteine + 2 H(+)</text>
        <dbReference type="Rhea" id="RHEA:43140"/>
        <dbReference type="Rhea" id="RHEA-COMP:10359"/>
        <dbReference type="Rhea" id="RHEA-COMP:10360"/>
        <dbReference type="ChEBI" id="CHEBI:15378"/>
        <dbReference type="ChEBI" id="CHEBI:57856"/>
        <dbReference type="ChEBI" id="CHEBI:59789"/>
        <dbReference type="ChEBI" id="CHEBI:74269"/>
        <dbReference type="ChEBI" id="CHEBI:74513"/>
        <dbReference type="EC" id="2.1.1.216"/>
    </reaction>
</comment>
<dbReference type="NCBIfam" id="TIGR00308">
    <property type="entry name" value="TRM1"/>
    <property type="match status" value="1"/>
</dbReference>
<sequence length="379" mass="42280">MEYRMVTEGSTTFAAPVQDENTQFPPGTAPVFYNTKMEFNRDMTVLLLSHLKPAEYLDSMAATGVRGLRVAHETGTPVIINDRDSAAVAMIEENAKVVGGDIRVTCDDANRMMCGKYFDAIDLDPFGTPAPFLDAASRAARHFLFVTATDTAPLCGAHLKAGIRRYFATPKNTEYHAEVGLRMMMGAMAKELVKYDRGMEPILSFARNHYFRSHVRVLNRVTDADRTMAEIGFVMQCPKCLYRAEQKGSLLPKSHACPYCDAETEPIGPLWMGPLQDKEVIASLIETLPSMQFGTAKQMDKVLRQLLAEPDTCTFYDYHVISRNIRVSPPPIDEMIAGLNELGYSTVRTHFSVTGIKTSAPLHVIEEWIRAWNEELGLP</sequence>
<accession>A0AAE4MDP7</accession>
<dbReference type="SUPFAM" id="SSF53335">
    <property type="entry name" value="S-adenosyl-L-methionine-dependent methyltransferases"/>
    <property type="match status" value="1"/>
</dbReference>
<dbReference type="Proteomes" id="UP001273136">
    <property type="component" value="Unassembled WGS sequence"/>
</dbReference>
<name>A0AAE4MDP7_9EURY</name>
<keyword evidence="11" id="KW-1185">Reference proteome</keyword>
<feature type="binding site" evidence="8">
    <location>
        <position position="41"/>
    </location>
    <ligand>
        <name>S-adenosyl-L-methionine</name>
        <dbReference type="ChEBI" id="CHEBI:59789"/>
    </ligand>
</feature>
<dbReference type="PANTHER" id="PTHR10631">
    <property type="entry name" value="N 2 ,N 2 -DIMETHYLGUANOSINE TRNA METHYLTRANSFERASE"/>
    <property type="match status" value="1"/>
</dbReference>
<dbReference type="PROSITE" id="PS51626">
    <property type="entry name" value="SAM_MT_TRM1"/>
    <property type="match status" value="1"/>
</dbReference>
<dbReference type="GO" id="GO:0002940">
    <property type="term" value="P:tRNA N2-guanine methylation"/>
    <property type="evidence" value="ECO:0007669"/>
    <property type="project" value="TreeGrafter"/>
</dbReference>
<keyword evidence="8" id="KW-0479">Metal-binding</keyword>
<organism evidence="10 11">
    <name type="scientific">Methanorbis furvi</name>
    <dbReference type="NCBI Taxonomy" id="3028299"/>
    <lineage>
        <taxon>Archaea</taxon>
        <taxon>Methanobacteriati</taxon>
        <taxon>Methanobacteriota</taxon>
        <taxon>Stenosarchaea group</taxon>
        <taxon>Methanomicrobia</taxon>
        <taxon>Methanomicrobiales</taxon>
        <taxon>Methanocorpusculaceae</taxon>
        <taxon>Methanorbis</taxon>
    </lineage>
</organism>
<feature type="binding site" evidence="8">
    <location>
        <position position="257"/>
    </location>
    <ligand>
        <name>Zn(2+)</name>
        <dbReference type="ChEBI" id="CHEBI:29105"/>
    </ligand>
</feature>
<dbReference type="PANTHER" id="PTHR10631:SF3">
    <property type="entry name" value="TRNA (GUANINE(26)-N(2))-DIMETHYLTRANSFERASE"/>
    <property type="match status" value="1"/>
</dbReference>
<evidence type="ECO:0000256" key="2">
    <source>
        <dbReference type="ARBA" id="ARBA00022603"/>
    </source>
</evidence>
<evidence type="ECO:0000256" key="9">
    <source>
        <dbReference type="PROSITE-ProRule" id="PRU00958"/>
    </source>
</evidence>
<feature type="binding site" evidence="8">
    <location>
        <position position="109"/>
    </location>
    <ligand>
        <name>S-adenosyl-L-methionine</name>
        <dbReference type="ChEBI" id="CHEBI:59789"/>
    </ligand>
</feature>
<feature type="binding site" evidence="8">
    <location>
        <position position="108"/>
    </location>
    <ligand>
        <name>S-adenosyl-L-methionine</name>
        <dbReference type="ChEBI" id="CHEBI:59789"/>
    </ligand>
</feature>
<evidence type="ECO:0000313" key="11">
    <source>
        <dbReference type="Proteomes" id="UP001273136"/>
    </source>
</evidence>
<evidence type="ECO:0000256" key="1">
    <source>
        <dbReference type="ARBA" id="ARBA00022555"/>
    </source>
</evidence>
<reference evidence="10" key="1">
    <citation type="submission" date="2023-06" db="EMBL/GenBank/DDBJ databases">
        <title>Genome sequence of Methancorpusculaceae sp. Ag1.</title>
        <authorList>
            <person name="Protasov E."/>
            <person name="Platt K."/>
            <person name="Poehlein A."/>
            <person name="Daniel R."/>
            <person name="Brune A."/>
        </authorList>
    </citation>
    <scope>NUCLEOTIDE SEQUENCE</scope>
    <source>
        <strain evidence="10">Ag1</strain>
    </source>
</reference>
<dbReference type="InterPro" id="IPR042296">
    <property type="entry name" value="tRNA_met_Trm1_C"/>
</dbReference>
<protein>
    <recommendedName>
        <fullName evidence="7 8">tRNA (guanine(26)-N(2))-dimethyltransferase</fullName>
        <ecNumber evidence="7 8">2.1.1.216</ecNumber>
    </recommendedName>
    <alternativeName>
        <fullName evidence="8">tRNA 2,2-dimethylguanosine-26 methyltransferase</fullName>
    </alternativeName>
    <alternativeName>
        <fullName evidence="8">tRNA(guanine-26,N(2)-N(2)) methyltransferase</fullName>
    </alternativeName>
    <alternativeName>
        <fullName evidence="8">tRNA(m(2,2)G26)dimethyltransferase</fullName>
    </alternativeName>
</protein>
<dbReference type="InterPro" id="IPR002905">
    <property type="entry name" value="Trm1"/>
</dbReference>
<keyword evidence="1 8" id="KW-0820">tRNA-binding</keyword>
<keyword evidence="6 8" id="KW-0694">RNA-binding</keyword>
<dbReference type="HAMAP" id="MF_00290">
    <property type="entry name" value="tRNA_dimethyltr_TRM1"/>
    <property type="match status" value="1"/>
</dbReference>
<gene>
    <name evidence="8 10" type="primary">trm1</name>
    <name evidence="10" type="ORF">McpAg1_14780</name>
</gene>
<feature type="binding site" evidence="8">
    <location>
        <position position="260"/>
    </location>
    <ligand>
        <name>Zn(2+)</name>
        <dbReference type="ChEBI" id="CHEBI:29105"/>
    </ligand>
</feature>
<dbReference type="Pfam" id="PF02005">
    <property type="entry name" value="TRM"/>
    <property type="match status" value="1"/>
</dbReference>
<dbReference type="Gene3D" id="3.40.50.150">
    <property type="entry name" value="Vaccinia Virus protein VP39"/>
    <property type="match status" value="1"/>
</dbReference>
<keyword evidence="4 8" id="KW-0949">S-adenosyl-L-methionine</keyword>
<dbReference type="RefSeq" id="WP_338094659.1">
    <property type="nucleotide sequence ID" value="NZ_JAWDKA010000008.1"/>
</dbReference>
<feature type="binding site" evidence="8">
    <location>
        <position position="66"/>
    </location>
    <ligand>
        <name>S-adenosyl-L-methionine</name>
        <dbReference type="ChEBI" id="CHEBI:59789"/>
    </ligand>
</feature>
<keyword evidence="2 8" id="KW-0489">Methyltransferase</keyword>
<keyword evidence="5 8" id="KW-0819">tRNA processing</keyword>
<evidence type="ECO:0000256" key="7">
    <source>
        <dbReference type="ARBA" id="ARBA00039099"/>
    </source>
</evidence>
<dbReference type="GO" id="GO:0000049">
    <property type="term" value="F:tRNA binding"/>
    <property type="evidence" value="ECO:0007669"/>
    <property type="project" value="UniProtKB-UniRule"/>
</dbReference>
<keyword evidence="3 8" id="KW-0808">Transferase</keyword>
<dbReference type="InterPro" id="IPR022923">
    <property type="entry name" value="TRM1_arc_bac"/>
</dbReference>
<proteinExistence type="inferred from homology"/>
<feature type="binding site" evidence="8">
    <location>
        <position position="82"/>
    </location>
    <ligand>
        <name>S-adenosyl-L-methionine</name>
        <dbReference type="ChEBI" id="CHEBI:59789"/>
    </ligand>
</feature>
<comment type="caution">
    <text evidence="10">The sequence shown here is derived from an EMBL/GenBank/DDBJ whole genome shotgun (WGS) entry which is preliminary data.</text>
</comment>
<evidence type="ECO:0000256" key="5">
    <source>
        <dbReference type="ARBA" id="ARBA00022694"/>
    </source>
</evidence>